<dbReference type="EMBL" id="QTSX02005045">
    <property type="protein sequence ID" value="KAJ9061742.1"/>
    <property type="molecule type" value="Genomic_DNA"/>
</dbReference>
<evidence type="ECO:0000313" key="1">
    <source>
        <dbReference type="EMBL" id="KAJ9061742.1"/>
    </source>
</evidence>
<organism evidence="1 2">
    <name type="scientific">Entomophthora muscae</name>
    <dbReference type="NCBI Taxonomy" id="34485"/>
    <lineage>
        <taxon>Eukaryota</taxon>
        <taxon>Fungi</taxon>
        <taxon>Fungi incertae sedis</taxon>
        <taxon>Zoopagomycota</taxon>
        <taxon>Entomophthoromycotina</taxon>
        <taxon>Entomophthoromycetes</taxon>
        <taxon>Entomophthorales</taxon>
        <taxon>Entomophthoraceae</taxon>
        <taxon>Entomophthora</taxon>
    </lineage>
</organism>
<name>A0ACC2SHV6_9FUNG</name>
<protein>
    <submittedName>
        <fullName evidence="1">Uncharacterized protein</fullName>
    </submittedName>
</protein>
<reference evidence="1" key="1">
    <citation type="submission" date="2022-04" db="EMBL/GenBank/DDBJ databases">
        <title>Genome of the entomopathogenic fungus Entomophthora muscae.</title>
        <authorList>
            <person name="Elya C."/>
            <person name="Lovett B.R."/>
            <person name="Lee E."/>
            <person name="Macias A.M."/>
            <person name="Hajek A.E."/>
            <person name="De Bivort B.L."/>
            <person name="Kasson M.T."/>
            <person name="De Fine Licht H.H."/>
            <person name="Stajich J.E."/>
        </authorList>
    </citation>
    <scope>NUCLEOTIDE SEQUENCE</scope>
    <source>
        <strain evidence="1">Berkeley</strain>
    </source>
</reference>
<dbReference type="Proteomes" id="UP001165960">
    <property type="component" value="Unassembled WGS sequence"/>
</dbReference>
<accession>A0ACC2SHV6</accession>
<proteinExistence type="predicted"/>
<evidence type="ECO:0000313" key="2">
    <source>
        <dbReference type="Proteomes" id="UP001165960"/>
    </source>
</evidence>
<sequence length="119" mass="12862">MSSGVGCYLDVCPGVVAFSGCITSETVFDPRLCLFQGDVFSLLPASLSSSPELSSRSLPLHWAPLLPGTGTVHPLDFRFLPPEPVITMPHVVSELLRDVLGERVKSGPPRPYLSISQKR</sequence>
<comment type="caution">
    <text evidence="1">The sequence shown here is derived from an EMBL/GenBank/DDBJ whole genome shotgun (WGS) entry which is preliminary data.</text>
</comment>
<keyword evidence="2" id="KW-1185">Reference proteome</keyword>
<gene>
    <name evidence="1" type="ORF">DSO57_1017671</name>
</gene>